<dbReference type="SUPFAM" id="SSF47353">
    <property type="entry name" value="Retrovirus capsid dimerization domain-like"/>
    <property type="match status" value="1"/>
</dbReference>
<evidence type="ECO:0000259" key="6">
    <source>
        <dbReference type="PROSITE" id="PS50158"/>
    </source>
</evidence>
<dbReference type="InterPro" id="IPR001878">
    <property type="entry name" value="Znf_CCHC"/>
</dbReference>
<dbReference type="PANTHER" id="PTHR40389:SF3">
    <property type="entry name" value="IGE-BINDING PROTEIN"/>
    <property type="match status" value="1"/>
</dbReference>
<dbReference type="Pfam" id="PF00098">
    <property type="entry name" value="zf-CCHC"/>
    <property type="match status" value="1"/>
</dbReference>
<dbReference type="InterPro" id="IPR045345">
    <property type="entry name" value="Gag_p24_C"/>
</dbReference>
<dbReference type="Pfam" id="PF19317">
    <property type="entry name" value="Gag_p24_C"/>
    <property type="match status" value="1"/>
</dbReference>
<proteinExistence type="predicted"/>
<dbReference type="SMART" id="SM00343">
    <property type="entry name" value="ZnF_C2HC"/>
    <property type="match status" value="2"/>
</dbReference>
<feature type="compositionally biased region" description="Basic and acidic residues" evidence="5">
    <location>
        <begin position="44"/>
        <end position="53"/>
    </location>
</feature>
<dbReference type="Proteomes" id="UP001652640">
    <property type="component" value="Chromosome 27"/>
</dbReference>
<feature type="region of interest" description="Disordered" evidence="5">
    <location>
        <begin position="491"/>
        <end position="513"/>
    </location>
</feature>
<dbReference type="Gene3D" id="1.10.1200.30">
    <property type="match status" value="1"/>
</dbReference>
<dbReference type="InterPro" id="IPR008919">
    <property type="entry name" value="Retrov_capsid_N"/>
</dbReference>
<evidence type="ECO:0000256" key="2">
    <source>
        <dbReference type="ARBA" id="ARBA00022771"/>
    </source>
</evidence>
<feature type="region of interest" description="Disordered" evidence="5">
    <location>
        <begin position="43"/>
        <end position="73"/>
    </location>
</feature>
<feature type="compositionally biased region" description="Basic and acidic residues" evidence="5">
    <location>
        <begin position="63"/>
        <end position="73"/>
    </location>
</feature>
<keyword evidence="1" id="KW-0479">Metal-binding</keyword>
<dbReference type="SUPFAM" id="SSF57756">
    <property type="entry name" value="Retrovirus zinc finger-like domains"/>
    <property type="match status" value="2"/>
</dbReference>
<evidence type="ECO:0000256" key="3">
    <source>
        <dbReference type="ARBA" id="ARBA00022833"/>
    </source>
</evidence>
<dbReference type="InterPro" id="IPR050195">
    <property type="entry name" value="Primate_lentivir_Gag_pol-like"/>
</dbReference>
<dbReference type="Pfam" id="PF00607">
    <property type="entry name" value="Gag_p24"/>
    <property type="match status" value="1"/>
</dbReference>
<evidence type="ECO:0000256" key="5">
    <source>
        <dbReference type="SAM" id="MobiDB-lite"/>
    </source>
</evidence>
<keyword evidence="7" id="KW-1185">Reference proteome</keyword>
<accession>A0ABM4HBS9</accession>
<name>A0ABM4HBS9_ODOVR</name>
<dbReference type="PROSITE" id="PS50158">
    <property type="entry name" value="ZF_CCHC"/>
    <property type="match status" value="1"/>
</dbReference>
<dbReference type="GeneID" id="139031511"/>
<dbReference type="SUPFAM" id="SSF47943">
    <property type="entry name" value="Retrovirus capsid protein, N-terminal core domain"/>
    <property type="match status" value="1"/>
</dbReference>
<reference evidence="7" key="1">
    <citation type="journal article" date="2022" name="J. Hered.">
        <title>A De Novo Chromosome-Level Genome Assembly of the White-Tailed Deer, Odocoileus Virginianus.</title>
        <authorList>
            <person name="London E.W."/>
            <person name="Roca A.L."/>
            <person name="Novakofski J.E."/>
            <person name="Mateus-Pinilla N.E."/>
        </authorList>
    </citation>
    <scope>NUCLEOTIDE SEQUENCE [LARGE SCALE GENOMIC DNA]</scope>
</reference>
<protein>
    <submittedName>
        <fullName evidence="8">LOW QUALITY PROTEIN: endogenous retrovirus group K member 10 Gag polyprotein-like</fullName>
    </submittedName>
</protein>
<dbReference type="InterPro" id="IPR008916">
    <property type="entry name" value="Retrov_capsid_C"/>
</dbReference>
<gene>
    <name evidence="8" type="primary">LOC139031511</name>
</gene>
<dbReference type="Gene3D" id="1.10.375.10">
    <property type="entry name" value="Human Immunodeficiency Virus Type 1 Capsid Protein"/>
    <property type="match status" value="1"/>
</dbReference>
<dbReference type="PANTHER" id="PTHR40389">
    <property type="entry name" value="ENDOGENOUS RETROVIRUS GROUP K MEMBER 24 GAG POLYPROTEIN-RELATED"/>
    <property type="match status" value="1"/>
</dbReference>
<evidence type="ECO:0000256" key="1">
    <source>
        <dbReference type="ARBA" id="ARBA00022723"/>
    </source>
</evidence>
<feature type="domain" description="CCHC-type" evidence="6">
    <location>
        <begin position="446"/>
        <end position="461"/>
    </location>
</feature>
<keyword evidence="3" id="KW-0862">Zinc</keyword>
<keyword evidence="2 4" id="KW-0863">Zinc-finger</keyword>
<dbReference type="RefSeq" id="XP_070313023.1">
    <property type="nucleotide sequence ID" value="XM_070456922.1"/>
</dbReference>
<evidence type="ECO:0000313" key="7">
    <source>
        <dbReference type="Proteomes" id="UP001652640"/>
    </source>
</evidence>
<dbReference type="Gene3D" id="4.10.60.10">
    <property type="entry name" value="Zinc finger, CCHC-type"/>
    <property type="match status" value="1"/>
</dbReference>
<dbReference type="InterPro" id="IPR036875">
    <property type="entry name" value="Znf_CCHC_sf"/>
</dbReference>
<organism evidence="7 8">
    <name type="scientific">Odocoileus virginianus</name>
    <name type="common">White-tailed deer</name>
    <dbReference type="NCBI Taxonomy" id="9874"/>
    <lineage>
        <taxon>Eukaryota</taxon>
        <taxon>Metazoa</taxon>
        <taxon>Chordata</taxon>
        <taxon>Craniata</taxon>
        <taxon>Vertebrata</taxon>
        <taxon>Euteleostomi</taxon>
        <taxon>Mammalia</taxon>
        <taxon>Eutheria</taxon>
        <taxon>Laurasiatheria</taxon>
        <taxon>Artiodactyla</taxon>
        <taxon>Ruminantia</taxon>
        <taxon>Pecora</taxon>
        <taxon>Cervidae</taxon>
        <taxon>Odocoileinae</taxon>
        <taxon>Odocoileus</taxon>
    </lineage>
</organism>
<reference evidence="8" key="2">
    <citation type="submission" date="2025-08" db="UniProtKB">
        <authorList>
            <consortium name="RefSeq"/>
        </authorList>
    </citation>
    <scope>IDENTIFICATION</scope>
    <source>
        <tissue evidence="8">Tongue muscle</tissue>
    </source>
</reference>
<sequence length="564" mass="62763">MGQSSSKQFFVSTLKMMLTALKFITPKNLQPTSGTVEHICNFPEDPKSSKKEAVALTSDSESELSHEDQGELDEYNRENWDAFTVTKGKDKASPFLELKEMLTSISQRVEQLELLFPSGPKPQHFNTPSVVAGLDPIPIPPMPPPLVEAPLIPTAPVYSPLKFEKPVLSPLQMAVKHARDQGESLEGYSMIFPVFEDANRCRHYEPVPFKQLKELKQACAQYGPTAPFTLAIIESLGAQYLPPNDWKAITRACLSGGDYLLWRSEYGEVCGLIEDRNRRNGLQINFDMLMGEGVFRALDAQLNYPEQAYLQISEAALKAWKKLPVSNRKTEDLSKIRQGPDEPYQDFVARLLDAISKIIGDEEAGLILTKQMAYENANAACQAALRPYRKKGNLTDYVRICADIGPSYLQGLSMAAAIQGKSIKEVLYQQARNKGNIKRSGPPGSCFSCGQMGHRMAQCPKRNNNPDSAKNPNVCPRCKKGKHWARDCRSKTDIEGKPLPPVSGNWVRGQPQTPEQCYGALQTEPQPNLIDSALKAFSEPPQAAQDWTCVKSTAKQQYPTLERL</sequence>
<dbReference type="Pfam" id="PF14787">
    <property type="entry name" value="zf-CCHC_5"/>
    <property type="match status" value="1"/>
</dbReference>
<evidence type="ECO:0000256" key="4">
    <source>
        <dbReference type="PROSITE-ProRule" id="PRU00047"/>
    </source>
</evidence>
<evidence type="ECO:0000313" key="8">
    <source>
        <dbReference type="RefSeq" id="XP_070313023.1"/>
    </source>
</evidence>